<feature type="transmembrane region" description="Helical" evidence="2">
    <location>
        <begin position="107"/>
        <end position="124"/>
    </location>
</feature>
<proteinExistence type="predicted"/>
<keyword evidence="2" id="KW-0812">Transmembrane</keyword>
<evidence type="ECO:0000313" key="3">
    <source>
        <dbReference type="EMBL" id="GFR72734.1"/>
    </source>
</evidence>
<feature type="transmembrane region" description="Helical" evidence="2">
    <location>
        <begin position="166"/>
        <end position="186"/>
    </location>
</feature>
<keyword evidence="4" id="KW-1185">Reference proteome</keyword>
<comment type="caution">
    <text evidence="3">The sequence shown here is derived from an EMBL/GenBank/DDBJ whole genome shotgun (WGS) entry which is preliminary data.</text>
</comment>
<evidence type="ECO:0000313" key="4">
    <source>
        <dbReference type="Proteomes" id="UP000762676"/>
    </source>
</evidence>
<keyword evidence="2" id="KW-1133">Transmembrane helix</keyword>
<gene>
    <name evidence="3" type="ORF">ElyMa_003849200</name>
</gene>
<feature type="region of interest" description="Disordered" evidence="1">
    <location>
        <begin position="221"/>
        <end position="242"/>
    </location>
</feature>
<organism evidence="3 4">
    <name type="scientific">Elysia marginata</name>
    <dbReference type="NCBI Taxonomy" id="1093978"/>
    <lineage>
        <taxon>Eukaryota</taxon>
        <taxon>Metazoa</taxon>
        <taxon>Spiralia</taxon>
        <taxon>Lophotrochozoa</taxon>
        <taxon>Mollusca</taxon>
        <taxon>Gastropoda</taxon>
        <taxon>Heterobranchia</taxon>
        <taxon>Euthyneura</taxon>
        <taxon>Panpulmonata</taxon>
        <taxon>Sacoglossa</taxon>
        <taxon>Placobranchoidea</taxon>
        <taxon>Plakobranchidae</taxon>
        <taxon>Elysia</taxon>
    </lineage>
</organism>
<keyword evidence="2" id="KW-0472">Membrane</keyword>
<evidence type="ECO:0000256" key="1">
    <source>
        <dbReference type="SAM" id="MobiDB-lite"/>
    </source>
</evidence>
<sequence length="242" mass="26696">MSETFRPHLAYGPLSCGITLAAISQRAEGCCPLASLAVPSACHAMPDSERTPGAPRCPGQALNPILNSLVSIKKINVRRGNIDFAVSITLKEMNSRRMVGSRRFQSLHFYLGLFCSFVIATSLAPEEAQCPLHYKTDLPCFIVSVLTRASSGDNIFFIKKGTEDEVVFVLLFLIGHTILFGVRSSYPCLFQREKKTGETDKTFNKTLSKVYKTEALGPPASSKVRNYEHAVNSPCEESKHNY</sequence>
<name>A0AAV4FHC9_9GAST</name>
<evidence type="ECO:0000256" key="2">
    <source>
        <dbReference type="SAM" id="Phobius"/>
    </source>
</evidence>
<dbReference type="Proteomes" id="UP000762676">
    <property type="component" value="Unassembled WGS sequence"/>
</dbReference>
<accession>A0AAV4FHC9</accession>
<reference evidence="3 4" key="1">
    <citation type="journal article" date="2021" name="Elife">
        <title>Chloroplast acquisition without the gene transfer in kleptoplastic sea slugs, Plakobranchus ocellatus.</title>
        <authorList>
            <person name="Maeda T."/>
            <person name="Takahashi S."/>
            <person name="Yoshida T."/>
            <person name="Shimamura S."/>
            <person name="Takaki Y."/>
            <person name="Nagai Y."/>
            <person name="Toyoda A."/>
            <person name="Suzuki Y."/>
            <person name="Arimoto A."/>
            <person name="Ishii H."/>
            <person name="Satoh N."/>
            <person name="Nishiyama T."/>
            <person name="Hasebe M."/>
            <person name="Maruyama T."/>
            <person name="Minagawa J."/>
            <person name="Obokata J."/>
            <person name="Shigenobu S."/>
        </authorList>
    </citation>
    <scope>NUCLEOTIDE SEQUENCE [LARGE SCALE GENOMIC DNA]</scope>
</reference>
<dbReference type="AlphaFoldDB" id="A0AAV4FHC9"/>
<protein>
    <submittedName>
        <fullName evidence="3">Uncharacterized protein</fullName>
    </submittedName>
</protein>
<dbReference type="EMBL" id="BMAT01007851">
    <property type="protein sequence ID" value="GFR72734.1"/>
    <property type="molecule type" value="Genomic_DNA"/>
</dbReference>